<dbReference type="SUPFAM" id="SSF48452">
    <property type="entry name" value="TPR-like"/>
    <property type="match status" value="1"/>
</dbReference>
<dbReference type="EMBL" id="SZYH01000002">
    <property type="protein sequence ID" value="TKV64420.1"/>
    <property type="molecule type" value="Genomic_DNA"/>
</dbReference>
<evidence type="ECO:0008006" key="4">
    <source>
        <dbReference type="Google" id="ProtNLM"/>
    </source>
</evidence>
<sequence length="289" mass="32262">MVKITRIGRSSVCGLVLASLLMTTGQAYALEPEHEIRRLMLATEEAVTGENWGEAGEYLNRLQQLEGEKPADYFYFRGRVMMESGHFNESRAALEKYVSQAGAEGEHYNDALKLITSVEKARKKEGALASKNSQSQNEPVAIIEPAGDESLAKLKQLYLAESDAQALVIHANTLLEGAGWRSDQRIVRLDQPADISYKVDRQNDEISIQESRREDNGRVVKSTESLGVFGVNPQIEWNCESATASCWIYDPRDGSRLMKLSQNRERAEEIARTLGRLIKTMQGVGQPRS</sequence>
<dbReference type="AlphaFoldDB" id="A0A4U6QU54"/>
<proteinExistence type="predicted"/>
<feature type="chain" id="PRO_5020892465" description="Tetratricopeptide repeat protein" evidence="1">
    <location>
        <begin position="30"/>
        <end position="289"/>
    </location>
</feature>
<reference evidence="2 3" key="1">
    <citation type="submission" date="2019-05" db="EMBL/GenBank/DDBJ databases">
        <title>Marinobacter panjinensis sp. nov., a moderately halophilic bacterium isolated from sea tidal flat environment.</title>
        <authorList>
            <person name="Yang W."/>
            <person name="An M."/>
            <person name="He W."/>
            <person name="Luo X."/>
            <person name="Zhu L."/>
            <person name="Chen G."/>
            <person name="Zhang Y."/>
            <person name="Wang Y."/>
        </authorList>
    </citation>
    <scope>NUCLEOTIDE SEQUENCE [LARGE SCALE GENOMIC DNA]</scope>
    <source>
        <strain evidence="2 3">PJ-16</strain>
    </source>
</reference>
<comment type="caution">
    <text evidence="2">The sequence shown here is derived from an EMBL/GenBank/DDBJ whole genome shotgun (WGS) entry which is preliminary data.</text>
</comment>
<evidence type="ECO:0000313" key="3">
    <source>
        <dbReference type="Proteomes" id="UP000308488"/>
    </source>
</evidence>
<accession>A0A4U6QU54</accession>
<protein>
    <recommendedName>
        <fullName evidence="4">Tetratricopeptide repeat protein</fullName>
    </recommendedName>
</protein>
<dbReference type="Proteomes" id="UP000308488">
    <property type="component" value="Unassembled WGS sequence"/>
</dbReference>
<keyword evidence="3" id="KW-1185">Reference proteome</keyword>
<organism evidence="2 3">
    <name type="scientific">Marinobacter panjinensis</name>
    <dbReference type="NCBI Taxonomy" id="2576384"/>
    <lineage>
        <taxon>Bacteria</taxon>
        <taxon>Pseudomonadati</taxon>
        <taxon>Pseudomonadota</taxon>
        <taxon>Gammaproteobacteria</taxon>
        <taxon>Pseudomonadales</taxon>
        <taxon>Marinobacteraceae</taxon>
        <taxon>Marinobacter</taxon>
    </lineage>
</organism>
<feature type="signal peptide" evidence="1">
    <location>
        <begin position="1"/>
        <end position="29"/>
    </location>
</feature>
<evidence type="ECO:0000256" key="1">
    <source>
        <dbReference type="SAM" id="SignalP"/>
    </source>
</evidence>
<dbReference type="RefSeq" id="WP_137437778.1">
    <property type="nucleotide sequence ID" value="NZ_JANRHC010000003.1"/>
</dbReference>
<dbReference type="OrthoDB" id="6357069at2"/>
<keyword evidence="1" id="KW-0732">Signal</keyword>
<name>A0A4U6QU54_9GAMM</name>
<gene>
    <name evidence="2" type="ORF">FDP08_18640</name>
</gene>
<dbReference type="InterPro" id="IPR011990">
    <property type="entry name" value="TPR-like_helical_dom_sf"/>
</dbReference>
<evidence type="ECO:0000313" key="2">
    <source>
        <dbReference type="EMBL" id="TKV64420.1"/>
    </source>
</evidence>